<keyword evidence="1" id="KW-0732">Signal</keyword>
<evidence type="ECO:0000256" key="1">
    <source>
        <dbReference type="SAM" id="SignalP"/>
    </source>
</evidence>
<keyword evidence="3" id="KW-1185">Reference proteome</keyword>
<dbReference type="Proteomes" id="UP000253769">
    <property type="component" value="Unassembled WGS sequence"/>
</dbReference>
<protein>
    <recommendedName>
        <fullName evidence="4">Lipoprotein</fullName>
    </recommendedName>
</protein>
<dbReference type="AlphaFoldDB" id="A0A369WU32"/>
<evidence type="ECO:0000313" key="2">
    <source>
        <dbReference type="EMBL" id="RDE24056.1"/>
    </source>
</evidence>
<comment type="caution">
    <text evidence="2">The sequence shown here is derived from an EMBL/GenBank/DDBJ whole genome shotgun (WGS) entry which is preliminary data.</text>
</comment>
<sequence length="218" mass="24283">MFNKLILIIATLILAGCANTHNIPLQADAFAVNPPETLATTNREKPDFAAMTSTKGAFALIGAFAAISAGNELVEENQIEDPAVYIRQSLKESLQQQMSLTPIDQSELVLDSEKTEEIAKHYPAADLVLDIQTYNWSFLYFPTSWDTYHVIYSAKLRLIDTRNSKLVAEGFCIRNPEQDENSPSYAELVANSAKRLKSELQLAADHCVEEFKTKVLNI</sequence>
<dbReference type="OrthoDB" id="9130200at2"/>
<feature type="signal peptide" evidence="1">
    <location>
        <begin position="1"/>
        <end position="20"/>
    </location>
</feature>
<evidence type="ECO:0000313" key="3">
    <source>
        <dbReference type="Proteomes" id="UP000253769"/>
    </source>
</evidence>
<evidence type="ECO:0008006" key="4">
    <source>
        <dbReference type="Google" id="ProtNLM"/>
    </source>
</evidence>
<accession>A0A369WU32</accession>
<dbReference type="RefSeq" id="WP_114693637.1">
    <property type="nucleotide sequence ID" value="NZ_QQOH01000001.1"/>
</dbReference>
<organism evidence="2 3">
    <name type="scientific">Motiliproteus coralliicola</name>
    <dbReference type="NCBI Taxonomy" id="2283196"/>
    <lineage>
        <taxon>Bacteria</taxon>
        <taxon>Pseudomonadati</taxon>
        <taxon>Pseudomonadota</taxon>
        <taxon>Gammaproteobacteria</taxon>
        <taxon>Oceanospirillales</taxon>
        <taxon>Oceanospirillaceae</taxon>
        <taxon>Motiliproteus</taxon>
    </lineage>
</organism>
<feature type="chain" id="PRO_5016844494" description="Lipoprotein" evidence="1">
    <location>
        <begin position="21"/>
        <end position="218"/>
    </location>
</feature>
<name>A0A369WU32_9GAMM</name>
<dbReference type="PROSITE" id="PS51257">
    <property type="entry name" value="PROKAR_LIPOPROTEIN"/>
    <property type="match status" value="1"/>
</dbReference>
<reference evidence="2 3" key="1">
    <citation type="submission" date="2018-07" db="EMBL/GenBank/DDBJ databases">
        <title>Motiliproteus coralliicola sp. nov., a bacterium isolated from Coral.</title>
        <authorList>
            <person name="Wang G."/>
        </authorList>
    </citation>
    <scope>NUCLEOTIDE SEQUENCE [LARGE SCALE GENOMIC DNA]</scope>
    <source>
        <strain evidence="2 3">C34</strain>
    </source>
</reference>
<proteinExistence type="predicted"/>
<dbReference type="EMBL" id="QQOH01000001">
    <property type="protein sequence ID" value="RDE24056.1"/>
    <property type="molecule type" value="Genomic_DNA"/>
</dbReference>
<gene>
    <name evidence="2" type="ORF">DV711_00145</name>
</gene>